<dbReference type="AlphaFoldDB" id="A0A8C6WSE9"/>
<proteinExistence type="predicted"/>
<evidence type="ECO:0000259" key="1">
    <source>
        <dbReference type="PROSITE" id="PS50200"/>
    </source>
</evidence>
<dbReference type="Proteomes" id="UP000694523">
    <property type="component" value="Unplaced"/>
</dbReference>
<dbReference type="SMART" id="SM00314">
    <property type="entry name" value="RA"/>
    <property type="match status" value="1"/>
</dbReference>
<evidence type="ECO:0000313" key="2">
    <source>
        <dbReference type="Ensembl" id="ENSNMLP00000028192.1"/>
    </source>
</evidence>
<organism evidence="2 3">
    <name type="scientific">Neogobius melanostomus</name>
    <name type="common">round goby</name>
    <dbReference type="NCBI Taxonomy" id="47308"/>
    <lineage>
        <taxon>Eukaryota</taxon>
        <taxon>Metazoa</taxon>
        <taxon>Chordata</taxon>
        <taxon>Craniata</taxon>
        <taxon>Vertebrata</taxon>
        <taxon>Euteleostomi</taxon>
        <taxon>Actinopterygii</taxon>
        <taxon>Neopterygii</taxon>
        <taxon>Teleostei</taxon>
        <taxon>Neoteleostei</taxon>
        <taxon>Acanthomorphata</taxon>
        <taxon>Gobiaria</taxon>
        <taxon>Gobiiformes</taxon>
        <taxon>Gobioidei</taxon>
        <taxon>Gobiidae</taxon>
        <taxon>Benthophilinae</taxon>
        <taxon>Neogobiini</taxon>
        <taxon>Neogobius</taxon>
    </lineage>
</organism>
<dbReference type="PANTHER" id="PTHR15286">
    <property type="entry name" value="RAS-ASSOCIATING DOMAIN CONTAINING PROTEIN"/>
    <property type="match status" value="1"/>
</dbReference>
<evidence type="ECO:0000313" key="3">
    <source>
        <dbReference type="Proteomes" id="UP000694523"/>
    </source>
</evidence>
<keyword evidence="3" id="KW-1185">Reference proteome</keyword>
<dbReference type="GO" id="GO:0007165">
    <property type="term" value="P:signal transduction"/>
    <property type="evidence" value="ECO:0007669"/>
    <property type="project" value="InterPro"/>
</dbReference>
<dbReference type="InterPro" id="IPR000159">
    <property type="entry name" value="RA_dom"/>
</dbReference>
<dbReference type="InterPro" id="IPR029071">
    <property type="entry name" value="Ubiquitin-like_domsf"/>
</dbReference>
<dbReference type="Ensembl" id="ENSNMLT00000031483.1">
    <property type="protein sequence ID" value="ENSNMLP00000028192.1"/>
    <property type="gene ID" value="ENSNMLG00000017950.1"/>
</dbReference>
<dbReference type="InterPro" id="IPR033593">
    <property type="entry name" value="N-RASSF"/>
</dbReference>
<dbReference type="PROSITE" id="PS50200">
    <property type="entry name" value="RA"/>
    <property type="match status" value="1"/>
</dbReference>
<protein>
    <recommendedName>
        <fullName evidence="1">Ras-associating domain-containing protein</fullName>
    </recommendedName>
</protein>
<sequence>MDLGVWVEGSRRVVCGLSLHTSVQDVVIALAQDLGQTGRYVLTLQLHGSERQLLKDERPLQELSMLGHNSRDAQFILRRTRPSTSALHSQKPSSPRALRTLEQELQQRHLQGERISVALEKTQQQMHKSDRRMKVRLKPTDHQGNEDGCYQIKALIHITVHDI</sequence>
<name>A0A8C6WSE9_9GOBI</name>
<feature type="domain" description="Ras-associating" evidence="1">
    <location>
        <begin position="1"/>
        <end position="82"/>
    </location>
</feature>
<dbReference type="Pfam" id="PF00788">
    <property type="entry name" value="RA"/>
    <property type="match status" value="1"/>
</dbReference>
<dbReference type="SUPFAM" id="SSF54236">
    <property type="entry name" value="Ubiquitin-like"/>
    <property type="match status" value="1"/>
</dbReference>
<dbReference type="PANTHER" id="PTHR15286:SF11">
    <property type="entry name" value="RAS ASSOCIATION DOMAIN-CONTAINING PROTEIN 7"/>
    <property type="match status" value="1"/>
</dbReference>
<reference evidence="2" key="1">
    <citation type="submission" date="2025-08" db="UniProtKB">
        <authorList>
            <consortium name="Ensembl"/>
        </authorList>
    </citation>
    <scope>IDENTIFICATION</scope>
</reference>
<reference evidence="2" key="2">
    <citation type="submission" date="2025-09" db="UniProtKB">
        <authorList>
            <consortium name="Ensembl"/>
        </authorList>
    </citation>
    <scope>IDENTIFICATION</scope>
</reference>
<accession>A0A8C6WSE9</accession>
<dbReference type="Gene3D" id="3.10.20.90">
    <property type="entry name" value="Phosphatidylinositol 3-kinase Catalytic Subunit, Chain A, domain 1"/>
    <property type="match status" value="1"/>
</dbReference>